<evidence type="ECO:0000256" key="1">
    <source>
        <dbReference type="SAM" id="Phobius"/>
    </source>
</evidence>
<dbReference type="STRING" id="1850517.A8708_13655"/>
<sequence length="208" mass="23100">MNRIVMALSFVIMLSGIILILPSKSYACSCELQTDPIQAVEQSKAVFAGKVLAIEPKVLDINGILDHQIAVHFAVEKSWKGMNQTQAIVLTKLGEPSCGYTFGQGETYLVFAYDYDFKTNMLQTSSCSLTKKLTNATVELSKMGQGVEPIENVSLKSKMDTMTYTNKWAILKAIYHRLVRYHLLEFAQVGVIVVIGAGLLLMRARRKS</sequence>
<keyword evidence="1" id="KW-1133">Transmembrane helix</keyword>
<evidence type="ECO:0000313" key="3">
    <source>
        <dbReference type="Proteomes" id="UP000078454"/>
    </source>
</evidence>
<comment type="caution">
    <text evidence="2">The sequence shown here is derived from an EMBL/GenBank/DDBJ whole genome shotgun (WGS) entry which is preliminary data.</text>
</comment>
<feature type="transmembrane region" description="Helical" evidence="1">
    <location>
        <begin position="181"/>
        <end position="202"/>
    </location>
</feature>
<keyword evidence="1" id="KW-0812">Transmembrane</keyword>
<keyword evidence="3" id="KW-1185">Reference proteome</keyword>
<proteinExistence type="predicted"/>
<evidence type="ECO:0008006" key="4">
    <source>
        <dbReference type="Google" id="ProtNLM"/>
    </source>
</evidence>
<dbReference type="InterPro" id="IPR008993">
    <property type="entry name" value="TIMP-like_OB-fold"/>
</dbReference>
<protein>
    <recommendedName>
        <fullName evidence="4">Tissue inhibitor of metalloproteinase</fullName>
    </recommendedName>
</protein>
<dbReference type="EMBL" id="LYPB01000057">
    <property type="protein sequence ID" value="OAS19399.1"/>
    <property type="molecule type" value="Genomic_DNA"/>
</dbReference>
<dbReference type="AlphaFoldDB" id="A0A198AD28"/>
<evidence type="ECO:0000313" key="2">
    <source>
        <dbReference type="EMBL" id="OAS19399.1"/>
    </source>
</evidence>
<name>A0A198AD28_9BACL</name>
<dbReference type="RefSeq" id="WP_068663613.1">
    <property type="nucleotide sequence ID" value="NZ_LYPB01000057.1"/>
</dbReference>
<gene>
    <name evidence="2" type="ORF">A8708_13655</name>
</gene>
<organism evidence="2 3">
    <name type="scientific">Paenibacillus oryzisoli</name>
    <dbReference type="NCBI Taxonomy" id="1850517"/>
    <lineage>
        <taxon>Bacteria</taxon>
        <taxon>Bacillati</taxon>
        <taxon>Bacillota</taxon>
        <taxon>Bacilli</taxon>
        <taxon>Bacillales</taxon>
        <taxon>Paenibacillaceae</taxon>
        <taxon>Paenibacillus</taxon>
    </lineage>
</organism>
<keyword evidence="1" id="KW-0472">Membrane</keyword>
<accession>A0A198AD28</accession>
<dbReference type="Proteomes" id="UP000078454">
    <property type="component" value="Unassembled WGS sequence"/>
</dbReference>
<dbReference type="SUPFAM" id="SSF50242">
    <property type="entry name" value="TIMP-like"/>
    <property type="match status" value="1"/>
</dbReference>
<reference evidence="2 3" key="1">
    <citation type="submission" date="2016-05" db="EMBL/GenBank/DDBJ databases">
        <title>Paenibacillus sp. 1ZS3-15 nov., isolated from the rhizosphere soil.</title>
        <authorList>
            <person name="Zhang X.X."/>
            <person name="Zhang J."/>
        </authorList>
    </citation>
    <scope>NUCLEOTIDE SEQUENCE [LARGE SCALE GENOMIC DNA]</scope>
    <source>
        <strain evidence="2 3">1ZS3-15</strain>
    </source>
</reference>
<dbReference type="Gene3D" id="2.40.50.120">
    <property type="match status" value="1"/>
</dbReference>
<dbReference type="OrthoDB" id="8221747at2"/>